<dbReference type="Proteomes" id="UP001199355">
    <property type="component" value="Unassembled WGS sequence"/>
</dbReference>
<comment type="caution">
    <text evidence="2">The sequence shown here is derived from an EMBL/GenBank/DDBJ whole genome shotgun (WGS) entry which is preliminary data.</text>
</comment>
<dbReference type="AlphaFoldDB" id="A0AAE3AYD7"/>
<dbReference type="RefSeq" id="WP_117962322.1">
    <property type="nucleotide sequence ID" value="NZ_JAJEQF010000022.1"/>
</dbReference>
<keyword evidence="3" id="KW-1185">Reference proteome</keyword>
<feature type="domain" description="YdbS-like PH" evidence="1">
    <location>
        <begin position="18"/>
        <end position="93"/>
    </location>
</feature>
<sequence length="122" mass="14302">MEFREKKRWGFFGLPFTFTTYMVTEELITVEEGFINKRENDCYIYKVQDVELIRTLGERMFGLGTVKCYTGDTTNPELYLTHIKNAKNIKNFILEASEKARLKRRTMNMLDIGADGDIPEEN</sequence>
<dbReference type="InterPro" id="IPR005182">
    <property type="entry name" value="YdbS-like_PH"/>
</dbReference>
<evidence type="ECO:0000313" key="3">
    <source>
        <dbReference type="Proteomes" id="UP001199355"/>
    </source>
</evidence>
<evidence type="ECO:0000259" key="1">
    <source>
        <dbReference type="Pfam" id="PF03703"/>
    </source>
</evidence>
<name>A0AAE3AYD7_9FIRM</name>
<dbReference type="EMBL" id="JAJEQF010000022">
    <property type="protein sequence ID" value="MCC2167915.1"/>
    <property type="molecule type" value="Genomic_DNA"/>
</dbReference>
<protein>
    <submittedName>
        <fullName evidence="2">PH domain-containing protein</fullName>
    </submittedName>
</protein>
<gene>
    <name evidence="2" type="ORF">LKD45_09455</name>
</gene>
<reference evidence="2 3" key="1">
    <citation type="submission" date="2021-10" db="EMBL/GenBank/DDBJ databases">
        <title>Anaerobic single-cell dispensing facilitates the cultivation of human gut bacteria.</title>
        <authorList>
            <person name="Afrizal A."/>
        </authorList>
    </citation>
    <scope>NUCLEOTIDE SEQUENCE [LARGE SCALE GENOMIC DNA]</scope>
    <source>
        <strain evidence="2 3">CLA-AA-H244</strain>
    </source>
</reference>
<dbReference type="Pfam" id="PF03703">
    <property type="entry name" value="bPH_2"/>
    <property type="match status" value="1"/>
</dbReference>
<organism evidence="2 3">
    <name type="scientific">Gallintestinimicrobium propionicum</name>
    <dbReference type="NCBI Taxonomy" id="2981770"/>
    <lineage>
        <taxon>Bacteria</taxon>
        <taxon>Bacillati</taxon>
        <taxon>Bacillota</taxon>
        <taxon>Clostridia</taxon>
        <taxon>Lachnospirales</taxon>
        <taxon>Lachnospiraceae</taxon>
        <taxon>Gallintestinimicrobium</taxon>
    </lineage>
</organism>
<evidence type="ECO:0000313" key="2">
    <source>
        <dbReference type="EMBL" id="MCC2167915.1"/>
    </source>
</evidence>
<accession>A0AAE3AYD7</accession>
<proteinExistence type="predicted"/>